<evidence type="ECO:0000313" key="6">
    <source>
        <dbReference type="EMBL" id="SPQ00813.1"/>
    </source>
</evidence>
<dbReference type="GO" id="GO:0006189">
    <property type="term" value="P:'de novo' IMP biosynthetic process"/>
    <property type="evidence" value="ECO:0007669"/>
    <property type="project" value="TreeGrafter"/>
</dbReference>
<dbReference type="InterPro" id="IPR002376">
    <property type="entry name" value="Formyl_transf_N"/>
</dbReference>
<keyword evidence="4" id="KW-0658">Purine biosynthesis</keyword>
<evidence type="ECO:0000256" key="1">
    <source>
        <dbReference type="ARBA" id="ARBA00005054"/>
    </source>
</evidence>
<dbReference type="CDD" id="cd08653">
    <property type="entry name" value="FMT_core_like_3"/>
    <property type="match status" value="1"/>
</dbReference>
<reference evidence="7" key="1">
    <citation type="submission" date="2018-03" db="EMBL/GenBank/DDBJ databases">
        <authorList>
            <person name="Zecchin S."/>
        </authorList>
    </citation>
    <scope>NUCLEOTIDE SEQUENCE [LARGE SCALE GENOMIC DNA]</scope>
</reference>
<dbReference type="Gene3D" id="3.40.50.170">
    <property type="entry name" value="Formyl transferase, N-terminal domain"/>
    <property type="match status" value="1"/>
</dbReference>
<dbReference type="AlphaFoldDB" id="A0A2U3QHD8"/>
<evidence type="ECO:0000259" key="5">
    <source>
        <dbReference type="Pfam" id="PF00551"/>
    </source>
</evidence>
<proteinExistence type="predicted"/>
<dbReference type="EC" id="2.1.2.2" evidence="2"/>
<dbReference type="SUPFAM" id="SSF53328">
    <property type="entry name" value="Formyltransferase"/>
    <property type="match status" value="1"/>
</dbReference>
<name>A0A2U3QHD8_9BACT</name>
<comment type="pathway">
    <text evidence="1">Purine metabolism; IMP biosynthesis via de novo pathway; N(2)-formyl-N(1)-(5-phospho-D-ribosyl)glycinamide from N(1)-(5-phospho-D-ribosyl)glycinamide (10-formyl THF route): step 1/1.</text>
</comment>
<keyword evidence="7" id="KW-1185">Reference proteome</keyword>
<dbReference type="PANTHER" id="PTHR43369:SF2">
    <property type="entry name" value="PHOSPHORIBOSYLGLYCINAMIDE FORMYLTRANSFERASE"/>
    <property type="match status" value="1"/>
</dbReference>
<keyword evidence="3" id="KW-0808">Transferase</keyword>
<dbReference type="OrthoDB" id="5320219at2"/>
<gene>
    <name evidence="6" type="ORF">NBG4_340004</name>
</gene>
<protein>
    <recommendedName>
        <fullName evidence="2">phosphoribosylglycinamide formyltransferase 1</fullName>
        <ecNumber evidence="2">2.1.2.2</ecNumber>
    </recommendedName>
</protein>
<dbReference type="Proteomes" id="UP000245125">
    <property type="component" value="Unassembled WGS sequence"/>
</dbReference>
<evidence type="ECO:0000256" key="4">
    <source>
        <dbReference type="ARBA" id="ARBA00022755"/>
    </source>
</evidence>
<evidence type="ECO:0000256" key="2">
    <source>
        <dbReference type="ARBA" id="ARBA00012254"/>
    </source>
</evidence>
<feature type="domain" description="Formyl transferase N-terminal" evidence="5">
    <location>
        <begin position="111"/>
        <end position="213"/>
    </location>
</feature>
<dbReference type="InterPro" id="IPR036477">
    <property type="entry name" value="Formyl_transf_N_sf"/>
</dbReference>
<dbReference type="PANTHER" id="PTHR43369">
    <property type="entry name" value="PHOSPHORIBOSYLGLYCINAMIDE FORMYLTRANSFERASE"/>
    <property type="match status" value="1"/>
</dbReference>
<sequence>MKIAILTRTGFHHTSFINRLQEKFEIACVVREAYPVTRRVNRFQFFLKNILSQKGRQAIKDDLCLRDFHGKFSAGFRYHRMLKDFLKAPFDIVVERPGTKYFNVKCGDINSSDFASLLKGLGPDVIAVLGSSVISPEIISIPLSGMINLHSGLSPYYRGTWSYGWPIVNSEPEYIGATVHYVDPGIDSGDIIYQTRPAFDDKDDLNAIFLKVISEGIELALDAIAEITGKGAAASFKQPERTGKLYGLSDFNADAARRCIFNLEEGVIGRYNAVKQAADARVSLIGYIAPRLFR</sequence>
<evidence type="ECO:0000313" key="7">
    <source>
        <dbReference type="Proteomes" id="UP000245125"/>
    </source>
</evidence>
<accession>A0A2U3QHD8</accession>
<organism evidence="6 7">
    <name type="scientific">Candidatus Sulfobium mesophilum</name>
    <dbReference type="NCBI Taxonomy" id="2016548"/>
    <lineage>
        <taxon>Bacteria</taxon>
        <taxon>Pseudomonadati</taxon>
        <taxon>Nitrospirota</taxon>
        <taxon>Nitrospiria</taxon>
        <taxon>Nitrospirales</taxon>
        <taxon>Nitrospiraceae</taxon>
        <taxon>Candidatus Sulfobium</taxon>
    </lineage>
</organism>
<dbReference type="GO" id="GO:0005829">
    <property type="term" value="C:cytosol"/>
    <property type="evidence" value="ECO:0007669"/>
    <property type="project" value="TreeGrafter"/>
</dbReference>
<dbReference type="Pfam" id="PF00551">
    <property type="entry name" value="Formyl_trans_N"/>
    <property type="match status" value="1"/>
</dbReference>
<dbReference type="EMBL" id="OUUY01000080">
    <property type="protein sequence ID" value="SPQ00813.1"/>
    <property type="molecule type" value="Genomic_DNA"/>
</dbReference>
<dbReference type="GO" id="GO:0004644">
    <property type="term" value="F:phosphoribosylglycinamide formyltransferase activity"/>
    <property type="evidence" value="ECO:0007669"/>
    <property type="project" value="UniProtKB-EC"/>
</dbReference>
<evidence type="ECO:0000256" key="3">
    <source>
        <dbReference type="ARBA" id="ARBA00022679"/>
    </source>
</evidence>